<evidence type="ECO:0000313" key="1">
    <source>
        <dbReference type="EMBL" id="KAF6208940.1"/>
    </source>
</evidence>
<name>A0A8S9XIR1_APOLU</name>
<dbReference type="EMBL" id="WIXP02000006">
    <property type="protein sequence ID" value="KAF6208940.1"/>
    <property type="molecule type" value="Genomic_DNA"/>
</dbReference>
<accession>A0A8S9XIR1</accession>
<sequence>MVSSTGRRAEVTISVGSSRTSSCFCAASVEPMLLPSLTDCAVKFNPPVGAMPIVTLVDASGTLYRTYIFHHFSLFLGIEI</sequence>
<organism evidence="1 2">
    <name type="scientific">Apolygus lucorum</name>
    <name type="common">Small green plant bug</name>
    <name type="synonym">Lygocoris lucorum</name>
    <dbReference type="NCBI Taxonomy" id="248454"/>
    <lineage>
        <taxon>Eukaryota</taxon>
        <taxon>Metazoa</taxon>
        <taxon>Ecdysozoa</taxon>
        <taxon>Arthropoda</taxon>
        <taxon>Hexapoda</taxon>
        <taxon>Insecta</taxon>
        <taxon>Pterygota</taxon>
        <taxon>Neoptera</taxon>
        <taxon>Paraneoptera</taxon>
        <taxon>Hemiptera</taxon>
        <taxon>Heteroptera</taxon>
        <taxon>Panheteroptera</taxon>
        <taxon>Cimicomorpha</taxon>
        <taxon>Miridae</taxon>
        <taxon>Mirini</taxon>
        <taxon>Apolygus</taxon>
    </lineage>
</organism>
<dbReference type="Proteomes" id="UP000466442">
    <property type="component" value="Unassembled WGS sequence"/>
</dbReference>
<comment type="caution">
    <text evidence="1">The sequence shown here is derived from an EMBL/GenBank/DDBJ whole genome shotgun (WGS) entry which is preliminary data.</text>
</comment>
<protein>
    <submittedName>
        <fullName evidence="1">Uncharacterized protein</fullName>
    </submittedName>
</protein>
<gene>
    <name evidence="1" type="ORF">GE061_014682</name>
</gene>
<reference evidence="1" key="1">
    <citation type="journal article" date="2021" name="Mol. Ecol. Resour.">
        <title>Apolygus lucorum genome provides insights into omnivorousness and mesophyll feeding.</title>
        <authorList>
            <person name="Liu Y."/>
            <person name="Liu H."/>
            <person name="Wang H."/>
            <person name="Huang T."/>
            <person name="Liu B."/>
            <person name="Yang B."/>
            <person name="Yin L."/>
            <person name="Li B."/>
            <person name="Zhang Y."/>
            <person name="Zhang S."/>
            <person name="Jiang F."/>
            <person name="Zhang X."/>
            <person name="Ren Y."/>
            <person name="Wang B."/>
            <person name="Wang S."/>
            <person name="Lu Y."/>
            <person name="Wu K."/>
            <person name="Fan W."/>
            <person name="Wang G."/>
        </authorList>
    </citation>
    <scope>NUCLEOTIDE SEQUENCE</scope>
    <source>
        <strain evidence="1">12Hb</strain>
    </source>
</reference>
<evidence type="ECO:0000313" key="2">
    <source>
        <dbReference type="Proteomes" id="UP000466442"/>
    </source>
</evidence>
<dbReference type="AlphaFoldDB" id="A0A8S9XIR1"/>
<keyword evidence="2" id="KW-1185">Reference proteome</keyword>
<proteinExistence type="predicted"/>